<evidence type="ECO:0000256" key="5">
    <source>
        <dbReference type="ARBA" id="ARBA00022989"/>
    </source>
</evidence>
<feature type="transmembrane region" description="Helical" evidence="7">
    <location>
        <begin position="153"/>
        <end position="175"/>
    </location>
</feature>
<dbReference type="GO" id="GO:0016020">
    <property type="term" value="C:membrane"/>
    <property type="evidence" value="ECO:0007669"/>
    <property type="project" value="UniProtKB-SubCell"/>
</dbReference>
<feature type="transmembrane region" description="Helical" evidence="7">
    <location>
        <begin position="129"/>
        <end position="146"/>
    </location>
</feature>
<evidence type="ECO:0000313" key="9">
    <source>
        <dbReference type="EMBL" id="SVC81305.1"/>
    </source>
</evidence>
<proteinExistence type="inferred from homology"/>
<keyword evidence="4" id="KW-0378">Hydrolase</keyword>
<dbReference type="SUPFAM" id="SSF144091">
    <property type="entry name" value="Rhomboid-like"/>
    <property type="match status" value="1"/>
</dbReference>
<feature type="transmembrane region" description="Helical" evidence="7">
    <location>
        <begin position="104"/>
        <end position="123"/>
    </location>
</feature>
<dbReference type="PANTHER" id="PTHR43731:SF14">
    <property type="entry name" value="PRESENILIN-ASSOCIATED RHOMBOID-LIKE PROTEIN, MITOCHONDRIAL"/>
    <property type="match status" value="1"/>
</dbReference>
<evidence type="ECO:0000256" key="6">
    <source>
        <dbReference type="ARBA" id="ARBA00023136"/>
    </source>
</evidence>
<gene>
    <name evidence="9" type="ORF">METZ01_LOCUS334159</name>
</gene>
<evidence type="ECO:0000256" key="4">
    <source>
        <dbReference type="ARBA" id="ARBA00022801"/>
    </source>
</evidence>
<name>A0A382Q8Q2_9ZZZZ</name>
<evidence type="ECO:0000256" key="2">
    <source>
        <dbReference type="ARBA" id="ARBA00009045"/>
    </source>
</evidence>
<evidence type="ECO:0000256" key="3">
    <source>
        <dbReference type="ARBA" id="ARBA00022692"/>
    </source>
</evidence>
<feature type="transmembrane region" description="Helical" evidence="7">
    <location>
        <begin position="20"/>
        <end position="38"/>
    </location>
</feature>
<feature type="transmembrane region" description="Helical" evidence="7">
    <location>
        <begin position="66"/>
        <end position="92"/>
    </location>
</feature>
<keyword evidence="3 7" id="KW-0812">Transmembrane</keyword>
<dbReference type="InterPro" id="IPR022764">
    <property type="entry name" value="Peptidase_S54_rhomboid_dom"/>
</dbReference>
<evidence type="ECO:0000256" key="1">
    <source>
        <dbReference type="ARBA" id="ARBA00004141"/>
    </source>
</evidence>
<organism evidence="9">
    <name type="scientific">marine metagenome</name>
    <dbReference type="NCBI Taxonomy" id="408172"/>
    <lineage>
        <taxon>unclassified sequences</taxon>
        <taxon>metagenomes</taxon>
        <taxon>ecological metagenomes</taxon>
    </lineage>
</organism>
<accession>A0A382Q8Q2</accession>
<feature type="non-terminal residue" evidence="9">
    <location>
        <position position="194"/>
    </location>
</feature>
<dbReference type="AlphaFoldDB" id="A0A382Q8Q2"/>
<dbReference type="Pfam" id="PF01694">
    <property type="entry name" value="Rhomboid"/>
    <property type="match status" value="1"/>
</dbReference>
<dbReference type="InterPro" id="IPR050925">
    <property type="entry name" value="Rhomboid_protease_S54"/>
</dbReference>
<evidence type="ECO:0000256" key="7">
    <source>
        <dbReference type="SAM" id="Phobius"/>
    </source>
</evidence>
<dbReference type="InterPro" id="IPR035952">
    <property type="entry name" value="Rhomboid-like_sf"/>
</dbReference>
<comment type="subcellular location">
    <subcellularLocation>
        <location evidence="1">Membrane</location>
        <topology evidence="1">Multi-pass membrane protein</topology>
    </subcellularLocation>
</comment>
<sequence>MLYDRPYMRAPNFGPRTGSFLKAFLIALIVSFVLQAFVEAVGNRDVNEGFFHWTAFTPEGLLTGKIWTLVSYAFLHEGAWHLVLNMLAIFFIGRALEVDLGSRMMAWLAAAGAAAGALLWFAFNMKGGALVGASAVAMAFLTTFCLRRPEQPITLLLFFVIPCTLKPKWILWGLLGIETYGFLFSELKGAGGIA</sequence>
<feature type="domain" description="Peptidase S54 rhomboid" evidence="8">
    <location>
        <begin position="64"/>
        <end position="176"/>
    </location>
</feature>
<keyword evidence="5 7" id="KW-1133">Transmembrane helix</keyword>
<dbReference type="GO" id="GO:0004252">
    <property type="term" value="F:serine-type endopeptidase activity"/>
    <property type="evidence" value="ECO:0007669"/>
    <property type="project" value="InterPro"/>
</dbReference>
<evidence type="ECO:0000259" key="8">
    <source>
        <dbReference type="Pfam" id="PF01694"/>
    </source>
</evidence>
<comment type="similarity">
    <text evidence="2">Belongs to the peptidase S54 family.</text>
</comment>
<dbReference type="PANTHER" id="PTHR43731">
    <property type="entry name" value="RHOMBOID PROTEASE"/>
    <property type="match status" value="1"/>
</dbReference>
<protein>
    <recommendedName>
        <fullName evidence="8">Peptidase S54 rhomboid domain-containing protein</fullName>
    </recommendedName>
</protein>
<reference evidence="9" key="1">
    <citation type="submission" date="2018-05" db="EMBL/GenBank/DDBJ databases">
        <authorList>
            <person name="Lanie J.A."/>
            <person name="Ng W.-L."/>
            <person name="Kazmierczak K.M."/>
            <person name="Andrzejewski T.M."/>
            <person name="Davidsen T.M."/>
            <person name="Wayne K.J."/>
            <person name="Tettelin H."/>
            <person name="Glass J.I."/>
            <person name="Rusch D."/>
            <person name="Podicherti R."/>
            <person name="Tsui H.-C.T."/>
            <person name="Winkler M.E."/>
        </authorList>
    </citation>
    <scope>NUCLEOTIDE SEQUENCE</scope>
</reference>
<keyword evidence="6 7" id="KW-0472">Membrane</keyword>
<dbReference type="EMBL" id="UINC01112392">
    <property type="protein sequence ID" value="SVC81305.1"/>
    <property type="molecule type" value="Genomic_DNA"/>
</dbReference>
<dbReference type="Gene3D" id="1.20.1540.10">
    <property type="entry name" value="Rhomboid-like"/>
    <property type="match status" value="1"/>
</dbReference>